<reference evidence="1" key="2">
    <citation type="journal article" date="2024" name="Antonie Van Leeuwenhoek">
        <title>Roseihalotalea indica gen. nov., sp. nov., a halophilic Bacteroidetes from mesopelagic Southwest Indian Ocean with higher carbohydrate metabolic potential.</title>
        <authorList>
            <person name="Chen B."/>
            <person name="Zhang M."/>
            <person name="Lin D."/>
            <person name="Ye J."/>
            <person name="Tang K."/>
        </authorList>
    </citation>
    <scope>NUCLEOTIDE SEQUENCE</scope>
    <source>
        <strain evidence="1">TK19036</strain>
    </source>
</reference>
<reference evidence="1" key="1">
    <citation type="journal article" date="2023" name="Comput. Struct. Biotechnol. J.">
        <title>Discovery of a novel marine Bacteroidetes with a rich repertoire of carbohydrate-active enzymes.</title>
        <authorList>
            <person name="Chen B."/>
            <person name="Liu G."/>
            <person name="Chen Q."/>
            <person name="Wang H."/>
            <person name="Liu L."/>
            <person name="Tang K."/>
        </authorList>
    </citation>
    <scope>NUCLEOTIDE SEQUENCE</scope>
    <source>
        <strain evidence="1">TK19036</strain>
    </source>
</reference>
<evidence type="ECO:0000313" key="1">
    <source>
        <dbReference type="EMBL" id="WKN35222.1"/>
    </source>
</evidence>
<dbReference type="AlphaFoldDB" id="A0AA49GJ87"/>
<accession>A0AA49GJ87</accession>
<proteinExistence type="predicted"/>
<protein>
    <submittedName>
        <fullName evidence="1">Uncharacterized protein</fullName>
    </submittedName>
</protein>
<dbReference type="EMBL" id="CP120682">
    <property type="protein sequence ID" value="WKN35222.1"/>
    <property type="molecule type" value="Genomic_DNA"/>
</dbReference>
<gene>
    <name evidence="1" type="ORF">K4G66_22855</name>
</gene>
<name>A0AA49GJ87_9BACT</name>
<organism evidence="1">
    <name type="scientific">Roseihalotalea indica</name>
    <dbReference type="NCBI Taxonomy" id="2867963"/>
    <lineage>
        <taxon>Bacteria</taxon>
        <taxon>Pseudomonadati</taxon>
        <taxon>Bacteroidota</taxon>
        <taxon>Cytophagia</taxon>
        <taxon>Cytophagales</taxon>
        <taxon>Catalimonadaceae</taxon>
        <taxon>Roseihalotalea</taxon>
    </lineage>
</organism>
<sequence>MFRSLGKKSFSIIKSYLTRQVSVAGGIQQEVGPLYRLLPPASWYVFKRQSE</sequence>